<keyword evidence="2" id="KW-1185">Reference proteome</keyword>
<accession>A0A7C9J282</accession>
<sequence length="180" mass="19956">MNINSRYPELSRLAAGRLLTDVSITLTMDEPSCRYGWKEFWIRPGVINEDAVELFGFAKCFYLAAAMHELVGWPLGMVDQLVNGEWMWAHAGVVTPDGRFLDIHGDRPVNAIPRQMEADFGPEARLYETTFAQYAQAAGLSAESWVDLLGAPVVAEIFRYFAETLIAQCSLPVLAAGGVR</sequence>
<proteinExistence type="predicted"/>
<dbReference type="RefSeq" id="WP_161479869.1">
    <property type="nucleotide sequence ID" value="NZ_WXEW01000003.1"/>
</dbReference>
<dbReference type="Proteomes" id="UP000479526">
    <property type="component" value="Unassembled WGS sequence"/>
</dbReference>
<comment type="caution">
    <text evidence="1">The sequence shown here is derived from an EMBL/GenBank/DDBJ whole genome shotgun (WGS) entry which is preliminary data.</text>
</comment>
<evidence type="ECO:0000313" key="2">
    <source>
        <dbReference type="Proteomes" id="UP000479526"/>
    </source>
</evidence>
<evidence type="ECO:0000313" key="1">
    <source>
        <dbReference type="EMBL" id="NAS22507.1"/>
    </source>
</evidence>
<reference evidence="1 2" key="1">
    <citation type="submission" date="2020-01" db="EMBL/GenBank/DDBJ databases">
        <title>Herbidospora sp. NEAU-GS84 nov., a novel actinomycete isolated from soil.</title>
        <authorList>
            <person name="Han L."/>
        </authorList>
    </citation>
    <scope>NUCLEOTIDE SEQUENCE [LARGE SCALE GENOMIC DNA]</scope>
    <source>
        <strain evidence="1 2">NEAU-GS84</strain>
    </source>
</reference>
<protein>
    <submittedName>
        <fullName evidence="1">Uncharacterized protein</fullName>
    </submittedName>
</protein>
<organism evidence="1 2">
    <name type="scientific">Herbidospora solisilvae</name>
    <dbReference type="NCBI Taxonomy" id="2696284"/>
    <lineage>
        <taxon>Bacteria</taxon>
        <taxon>Bacillati</taxon>
        <taxon>Actinomycetota</taxon>
        <taxon>Actinomycetes</taxon>
        <taxon>Streptosporangiales</taxon>
        <taxon>Streptosporangiaceae</taxon>
        <taxon>Herbidospora</taxon>
    </lineage>
</organism>
<dbReference type="AlphaFoldDB" id="A0A7C9J282"/>
<name>A0A7C9J282_9ACTN</name>
<dbReference type="EMBL" id="WXEW01000003">
    <property type="protein sequence ID" value="NAS22507.1"/>
    <property type="molecule type" value="Genomic_DNA"/>
</dbReference>
<gene>
    <name evidence="1" type="ORF">GT755_12520</name>
</gene>